<dbReference type="PROSITE" id="PS50949">
    <property type="entry name" value="HTH_GNTR"/>
    <property type="match status" value="1"/>
</dbReference>
<dbReference type="SUPFAM" id="SSF48008">
    <property type="entry name" value="GntR ligand-binding domain-like"/>
    <property type="match status" value="1"/>
</dbReference>
<evidence type="ECO:0000313" key="6">
    <source>
        <dbReference type="Proteomes" id="UP001320898"/>
    </source>
</evidence>
<protein>
    <submittedName>
        <fullName evidence="5">GntR family transcriptional regulator</fullName>
    </submittedName>
</protein>
<dbReference type="Gene3D" id="1.20.120.530">
    <property type="entry name" value="GntR ligand-binding domain-like"/>
    <property type="match status" value="1"/>
</dbReference>
<evidence type="ECO:0000256" key="1">
    <source>
        <dbReference type="ARBA" id="ARBA00023015"/>
    </source>
</evidence>
<dbReference type="SMART" id="SM00895">
    <property type="entry name" value="FCD"/>
    <property type="match status" value="1"/>
</dbReference>
<dbReference type="InterPro" id="IPR000524">
    <property type="entry name" value="Tscrpt_reg_HTH_GntR"/>
</dbReference>
<sequence>MGTISQTNSGFLAADGARAKSEADRNRIFARLKDAILSGSFGEAGRLPTERALAEQFGAARNTIRKTLALLADEGLIQRQVGRGTFVTEGVVARSQAPDQEFSLAELLEARLLFEPSIPELVVERATDDDIALMEAYLAELNAASTWFEFKEAKYCLHLAIVRAAHNRFISFIFEQIVASRRRAKWGRANGHINPVASVREVAYRDNARIVDALKAGDTDTAREAIRSYLLNTLSATSSS</sequence>
<gene>
    <name evidence="5" type="ORF">MUB46_20605</name>
</gene>
<evidence type="ECO:0000256" key="2">
    <source>
        <dbReference type="ARBA" id="ARBA00023125"/>
    </source>
</evidence>
<dbReference type="GO" id="GO:0003677">
    <property type="term" value="F:DNA binding"/>
    <property type="evidence" value="ECO:0007669"/>
    <property type="project" value="UniProtKB-KW"/>
</dbReference>
<evidence type="ECO:0000256" key="3">
    <source>
        <dbReference type="ARBA" id="ARBA00023163"/>
    </source>
</evidence>
<dbReference type="RefSeq" id="WP_261617860.1">
    <property type="nucleotide sequence ID" value="NZ_JALIDZ010000011.1"/>
</dbReference>
<dbReference type="EMBL" id="JALIDZ010000011">
    <property type="protein sequence ID" value="MCT8974275.1"/>
    <property type="molecule type" value="Genomic_DNA"/>
</dbReference>
<dbReference type="Gene3D" id="1.10.10.10">
    <property type="entry name" value="Winged helix-like DNA-binding domain superfamily/Winged helix DNA-binding domain"/>
    <property type="match status" value="1"/>
</dbReference>
<dbReference type="InterPro" id="IPR036390">
    <property type="entry name" value="WH_DNA-bd_sf"/>
</dbReference>
<keyword evidence="6" id="KW-1185">Reference proteome</keyword>
<dbReference type="InterPro" id="IPR008920">
    <property type="entry name" value="TF_FadR/GntR_C"/>
</dbReference>
<comment type="caution">
    <text evidence="5">The sequence shown here is derived from an EMBL/GenBank/DDBJ whole genome shotgun (WGS) entry which is preliminary data.</text>
</comment>
<dbReference type="Pfam" id="PF07729">
    <property type="entry name" value="FCD"/>
    <property type="match status" value="1"/>
</dbReference>
<organism evidence="5 6">
    <name type="scientific">Microbaculum marinisediminis</name>
    <dbReference type="NCBI Taxonomy" id="2931392"/>
    <lineage>
        <taxon>Bacteria</taxon>
        <taxon>Pseudomonadati</taxon>
        <taxon>Pseudomonadota</taxon>
        <taxon>Alphaproteobacteria</taxon>
        <taxon>Hyphomicrobiales</taxon>
        <taxon>Tepidamorphaceae</taxon>
        <taxon>Microbaculum</taxon>
    </lineage>
</organism>
<evidence type="ECO:0000313" key="5">
    <source>
        <dbReference type="EMBL" id="MCT8974275.1"/>
    </source>
</evidence>
<dbReference type="GO" id="GO:0003700">
    <property type="term" value="F:DNA-binding transcription factor activity"/>
    <property type="evidence" value="ECO:0007669"/>
    <property type="project" value="InterPro"/>
</dbReference>
<dbReference type="CDD" id="cd07377">
    <property type="entry name" value="WHTH_GntR"/>
    <property type="match status" value="1"/>
</dbReference>
<accession>A0AAW5R4G0</accession>
<dbReference type="SMART" id="SM00345">
    <property type="entry name" value="HTH_GNTR"/>
    <property type="match status" value="1"/>
</dbReference>
<dbReference type="PANTHER" id="PTHR43537:SF5">
    <property type="entry name" value="UXU OPERON TRANSCRIPTIONAL REGULATOR"/>
    <property type="match status" value="1"/>
</dbReference>
<evidence type="ECO:0000259" key="4">
    <source>
        <dbReference type="PROSITE" id="PS50949"/>
    </source>
</evidence>
<dbReference type="Pfam" id="PF00392">
    <property type="entry name" value="GntR"/>
    <property type="match status" value="1"/>
</dbReference>
<keyword evidence="1" id="KW-0805">Transcription regulation</keyword>
<dbReference type="PRINTS" id="PR00035">
    <property type="entry name" value="HTHGNTR"/>
</dbReference>
<feature type="domain" description="HTH gntR-type" evidence="4">
    <location>
        <begin position="22"/>
        <end position="90"/>
    </location>
</feature>
<keyword evidence="3" id="KW-0804">Transcription</keyword>
<dbReference type="InterPro" id="IPR011711">
    <property type="entry name" value="GntR_C"/>
</dbReference>
<dbReference type="Proteomes" id="UP001320898">
    <property type="component" value="Unassembled WGS sequence"/>
</dbReference>
<dbReference type="SUPFAM" id="SSF46785">
    <property type="entry name" value="Winged helix' DNA-binding domain"/>
    <property type="match status" value="1"/>
</dbReference>
<proteinExistence type="predicted"/>
<dbReference type="InterPro" id="IPR036388">
    <property type="entry name" value="WH-like_DNA-bd_sf"/>
</dbReference>
<dbReference type="PANTHER" id="PTHR43537">
    <property type="entry name" value="TRANSCRIPTIONAL REGULATOR, GNTR FAMILY"/>
    <property type="match status" value="1"/>
</dbReference>
<name>A0AAW5R4G0_9HYPH</name>
<dbReference type="AlphaFoldDB" id="A0AAW5R4G0"/>
<keyword evidence="2" id="KW-0238">DNA-binding</keyword>
<reference evidence="5 6" key="1">
    <citation type="submission" date="2022-04" db="EMBL/GenBank/DDBJ databases">
        <authorList>
            <person name="Ye Y.-Q."/>
            <person name="Du Z.-J."/>
        </authorList>
    </citation>
    <scope>NUCLEOTIDE SEQUENCE [LARGE SCALE GENOMIC DNA]</scope>
    <source>
        <strain evidence="5 6">A6E488</strain>
    </source>
</reference>